<keyword evidence="3" id="KW-0677">Repeat</keyword>
<dbReference type="SUPFAM" id="SSF51161">
    <property type="entry name" value="Trimeric LpxA-like enzymes"/>
    <property type="match status" value="1"/>
</dbReference>
<dbReference type="OrthoDB" id="9801697at2"/>
<keyword evidence="6" id="KW-1185">Reference proteome</keyword>
<proteinExistence type="inferred from homology"/>
<evidence type="ECO:0000313" key="6">
    <source>
        <dbReference type="Proteomes" id="UP000293925"/>
    </source>
</evidence>
<keyword evidence="4 5" id="KW-0012">Acyltransferase</keyword>
<dbReference type="PANTHER" id="PTHR23416:SF23">
    <property type="entry name" value="ACETYLTRANSFERASE C18B11.09C-RELATED"/>
    <property type="match status" value="1"/>
</dbReference>
<reference evidence="5 6" key="1">
    <citation type="submission" date="2019-02" db="EMBL/GenBank/DDBJ databases">
        <title>Pedobacter sp. RP-3-21 sp. nov., isolated from Arctic soil.</title>
        <authorList>
            <person name="Dahal R.H."/>
        </authorList>
    </citation>
    <scope>NUCLEOTIDE SEQUENCE [LARGE SCALE GENOMIC DNA]</scope>
    <source>
        <strain evidence="5 6">RP-3-21</strain>
    </source>
</reference>
<protein>
    <submittedName>
        <fullName evidence="5">Acyltransferase</fullName>
    </submittedName>
</protein>
<gene>
    <name evidence="5" type="ORF">EZ456_23240</name>
</gene>
<accession>A0A4R0PH12</accession>
<dbReference type="InterPro" id="IPR001451">
    <property type="entry name" value="Hexapep"/>
</dbReference>
<dbReference type="InterPro" id="IPR051159">
    <property type="entry name" value="Hexapeptide_acetyltransf"/>
</dbReference>
<comment type="caution">
    <text evidence="5">The sequence shown here is derived from an EMBL/GenBank/DDBJ whole genome shotgun (WGS) entry which is preliminary data.</text>
</comment>
<dbReference type="PANTHER" id="PTHR23416">
    <property type="entry name" value="SIALIC ACID SYNTHASE-RELATED"/>
    <property type="match status" value="1"/>
</dbReference>
<dbReference type="InterPro" id="IPR018357">
    <property type="entry name" value="Hexapep_transf_CS"/>
</dbReference>
<dbReference type="GO" id="GO:0008374">
    <property type="term" value="F:O-acyltransferase activity"/>
    <property type="evidence" value="ECO:0007669"/>
    <property type="project" value="TreeGrafter"/>
</dbReference>
<dbReference type="Proteomes" id="UP000293925">
    <property type="component" value="Unassembled WGS sequence"/>
</dbReference>
<name>A0A4R0PH12_9SPHI</name>
<dbReference type="Gene3D" id="2.160.10.10">
    <property type="entry name" value="Hexapeptide repeat proteins"/>
    <property type="match status" value="1"/>
</dbReference>
<dbReference type="PROSITE" id="PS00101">
    <property type="entry name" value="HEXAPEP_TRANSFERASES"/>
    <property type="match status" value="1"/>
</dbReference>
<evidence type="ECO:0000256" key="2">
    <source>
        <dbReference type="ARBA" id="ARBA00022679"/>
    </source>
</evidence>
<comment type="similarity">
    <text evidence="1">Belongs to the transferase hexapeptide repeat family.</text>
</comment>
<dbReference type="AlphaFoldDB" id="A0A4R0PH12"/>
<sequence length="202" mass="21940">MNLNNIFLRLRRLNAGKLLTILYRESQILKYRFLSNCRNVVGKPETNGGVLINGEGKVTFEGIVNLGVLQSPYFFNTYIYLESRTKGSSIYISDGVWINNNVCIVSEGPGIFIGKNVLIGQNCSIYDSDFHNLNAALRKTGNPSMGRVSIQENVFIGAGVTILKNVSIGANSVIAAGSIVTKNIPSNVIAGGNPCVILRNLE</sequence>
<dbReference type="EMBL" id="SJSO01000031">
    <property type="protein sequence ID" value="TCD17339.1"/>
    <property type="molecule type" value="Genomic_DNA"/>
</dbReference>
<dbReference type="Pfam" id="PF00132">
    <property type="entry name" value="Hexapep"/>
    <property type="match status" value="1"/>
</dbReference>
<dbReference type="RefSeq" id="WP_131534339.1">
    <property type="nucleotide sequence ID" value="NZ_SJSO01000031.1"/>
</dbReference>
<evidence type="ECO:0000313" key="5">
    <source>
        <dbReference type="EMBL" id="TCD17339.1"/>
    </source>
</evidence>
<keyword evidence="2 5" id="KW-0808">Transferase</keyword>
<organism evidence="5 6">
    <name type="scientific">Pedobacter psychrodurus</name>
    <dbReference type="NCBI Taxonomy" id="2530456"/>
    <lineage>
        <taxon>Bacteria</taxon>
        <taxon>Pseudomonadati</taxon>
        <taxon>Bacteroidota</taxon>
        <taxon>Sphingobacteriia</taxon>
        <taxon>Sphingobacteriales</taxon>
        <taxon>Sphingobacteriaceae</taxon>
        <taxon>Pedobacter</taxon>
    </lineage>
</organism>
<evidence type="ECO:0000256" key="3">
    <source>
        <dbReference type="ARBA" id="ARBA00022737"/>
    </source>
</evidence>
<dbReference type="InterPro" id="IPR011004">
    <property type="entry name" value="Trimer_LpxA-like_sf"/>
</dbReference>
<evidence type="ECO:0000256" key="4">
    <source>
        <dbReference type="ARBA" id="ARBA00023315"/>
    </source>
</evidence>
<evidence type="ECO:0000256" key="1">
    <source>
        <dbReference type="ARBA" id="ARBA00007274"/>
    </source>
</evidence>